<name>A0A4R4XWV3_9PSEU</name>
<sequence>MPLPLALAVAAGAKTFFEVVEYAADLPVCLVVELGVCSWSGTPSGWTFARVLAGVDHGELDQALSGWMLQGSEPAEAVAVDGETMRAAVTGREEMPQTQVVAAMTSRSEVVGQAAGQRRPPWVRISS</sequence>
<dbReference type="AlphaFoldDB" id="A0A4R4XWV3"/>
<feature type="domain" description="H repeat-associated protein N-terminal" evidence="1">
    <location>
        <begin position="6"/>
        <end position="68"/>
    </location>
</feature>
<protein>
    <submittedName>
        <fullName evidence="2">Transposase family protein</fullName>
    </submittedName>
</protein>
<dbReference type="EMBL" id="SMKW01000115">
    <property type="protein sequence ID" value="TDD36035.1"/>
    <property type="molecule type" value="Genomic_DNA"/>
</dbReference>
<dbReference type="Pfam" id="PF13808">
    <property type="entry name" value="DDE_Tnp_1_assoc"/>
    <property type="match status" value="1"/>
</dbReference>
<accession>A0A4R4XWV3</accession>
<dbReference type="Proteomes" id="UP000294947">
    <property type="component" value="Unassembled WGS sequence"/>
</dbReference>
<dbReference type="InterPro" id="IPR032806">
    <property type="entry name" value="YbfD_N"/>
</dbReference>
<proteinExistence type="predicted"/>
<gene>
    <name evidence="2" type="ORF">E1288_42515</name>
</gene>
<reference evidence="2 3" key="1">
    <citation type="submission" date="2019-03" db="EMBL/GenBank/DDBJ databases">
        <title>Draft genome sequences of novel Actinobacteria.</title>
        <authorList>
            <person name="Sahin N."/>
            <person name="Ay H."/>
            <person name="Saygin H."/>
        </authorList>
    </citation>
    <scope>NUCLEOTIDE SEQUENCE [LARGE SCALE GENOMIC DNA]</scope>
    <source>
        <strain evidence="2 3">7K502</strain>
    </source>
</reference>
<evidence type="ECO:0000313" key="3">
    <source>
        <dbReference type="Proteomes" id="UP000294947"/>
    </source>
</evidence>
<evidence type="ECO:0000259" key="1">
    <source>
        <dbReference type="Pfam" id="PF13808"/>
    </source>
</evidence>
<evidence type="ECO:0000313" key="2">
    <source>
        <dbReference type="EMBL" id="TDD36035.1"/>
    </source>
</evidence>
<dbReference type="OrthoDB" id="3867913at2"/>
<comment type="caution">
    <text evidence="2">The sequence shown here is derived from an EMBL/GenBank/DDBJ whole genome shotgun (WGS) entry which is preliminary data.</text>
</comment>
<keyword evidence="3" id="KW-1185">Reference proteome</keyword>
<organism evidence="2 3">
    <name type="scientific">Saccharopolyspora elongata</name>
    <dbReference type="NCBI Taxonomy" id="2530387"/>
    <lineage>
        <taxon>Bacteria</taxon>
        <taxon>Bacillati</taxon>
        <taxon>Actinomycetota</taxon>
        <taxon>Actinomycetes</taxon>
        <taxon>Pseudonocardiales</taxon>
        <taxon>Pseudonocardiaceae</taxon>
        <taxon>Saccharopolyspora</taxon>
    </lineage>
</organism>